<feature type="region of interest" description="Disordered" evidence="1">
    <location>
        <begin position="213"/>
        <end position="245"/>
    </location>
</feature>
<organism evidence="2 3">
    <name type="scientific">Patellaria atrata CBS 101060</name>
    <dbReference type="NCBI Taxonomy" id="1346257"/>
    <lineage>
        <taxon>Eukaryota</taxon>
        <taxon>Fungi</taxon>
        <taxon>Dikarya</taxon>
        <taxon>Ascomycota</taxon>
        <taxon>Pezizomycotina</taxon>
        <taxon>Dothideomycetes</taxon>
        <taxon>Dothideomycetes incertae sedis</taxon>
        <taxon>Patellariales</taxon>
        <taxon>Patellariaceae</taxon>
        <taxon>Patellaria</taxon>
    </lineage>
</organism>
<feature type="compositionally biased region" description="Low complexity" evidence="1">
    <location>
        <begin position="234"/>
        <end position="244"/>
    </location>
</feature>
<evidence type="ECO:0000256" key="1">
    <source>
        <dbReference type="SAM" id="MobiDB-lite"/>
    </source>
</evidence>
<dbReference type="EMBL" id="MU006104">
    <property type="protein sequence ID" value="KAF2836338.1"/>
    <property type="molecule type" value="Genomic_DNA"/>
</dbReference>
<sequence>MRKSAEKARLPYNELSSRGRVSRREEDLEDLPDPDGRRKDGEEEEEDTMFLPLGFTRQMPQTFYKGSDPEWQEFKKIAQDPKRFKAIKDSVTAKVKEILAQQQITPQLGDVDKIQGNSWLEIIFPDGPPPEFERPGIEFNFTHGYIAYTARKVSQANKARLDQVLWPKAAVLSTWAVSQQLFLDKLKSIKRYFGLASDTDDFNQRLKQNMEAFQSGSYPGAKSQTKSTPEIRGPTPAATADPTASEPVKKAILASKSNLSNSKDVALPDSDMPTAPRFLPFFLLNFFKEYKRPIDIPRGAVLVTGLVSVNGTFALLTLDVNAIYDPKENKTTIASIKKRSLRAKQQRPKGGP</sequence>
<protein>
    <submittedName>
        <fullName evidence="2">Uncharacterized protein</fullName>
    </submittedName>
</protein>
<dbReference type="OrthoDB" id="5316527at2759"/>
<feature type="region of interest" description="Disordered" evidence="1">
    <location>
        <begin position="1"/>
        <end position="49"/>
    </location>
</feature>
<name>A0A9P4VM70_9PEZI</name>
<proteinExistence type="predicted"/>
<keyword evidence="3" id="KW-1185">Reference proteome</keyword>
<evidence type="ECO:0000313" key="3">
    <source>
        <dbReference type="Proteomes" id="UP000799429"/>
    </source>
</evidence>
<comment type="caution">
    <text evidence="2">The sequence shown here is derived from an EMBL/GenBank/DDBJ whole genome shotgun (WGS) entry which is preliminary data.</text>
</comment>
<dbReference type="Proteomes" id="UP000799429">
    <property type="component" value="Unassembled WGS sequence"/>
</dbReference>
<gene>
    <name evidence="2" type="ORF">M501DRAFT_987504</name>
</gene>
<evidence type="ECO:0000313" key="2">
    <source>
        <dbReference type="EMBL" id="KAF2836338.1"/>
    </source>
</evidence>
<reference evidence="2" key="1">
    <citation type="journal article" date="2020" name="Stud. Mycol.">
        <title>101 Dothideomycetes genomes: a test case for predicting lifestyles and emergence of pathogens.</title>
        <authorList>
            <person name="Haridas S."/>
            <person name="Albert R."/>
            <person name="Binder M."/>
            <person name="Bloem J."/>
            <person name="Labutti K."/>
            <person name="Salamov A."/>
            <person name="Andreopoulos B."/>
            <person name="Baker S."/>
            <person name="Barry K."/>
            <person name="Bills G."/>
            <person name="Bluhm B."/>
            <person name="Cannon C."/>
            <person name="Castanera R."/>
            <person name="Culley D."/>
            <person name="Daum C."/>
            <person name="Ezra D."/>
            <person name="Gonzalez J."/>
            <person name="Henrissat B."/>
            <person name="Kuo A."/>
            <person name="Liang C."/>
            <person name="Lipzen A."/>
            <person name="Lutzoni F."/>
            <person name="Magnuson J."/>
            <person name="Mondo S."/>
            <person name="Nolan M."/>
            <person name="Ohm R."/>
            <person name="Pangilinan J."/>
            <person name="Park H.-J."/>
            <person name="Ramirez L."/>
            <person name="Alfaro M."/>
            <person name="Sun H."/>
            <person name="Tritt A."/>
            <person name="Yoshinaga Y."/>
            <person name="Zwiers L.-H."/>
            <person name="Turgeon B."/>
            <person name="Goodwin S."/>
            <person name="Spatafora J."/>
            <person name="Crous P."/>
            <person name="Grigoriev I."/>
        </authorList>
    </citation>
    <scope>NUCLEOTIDE SEQUENCE</scope>
    <source>
        <strain evidence="2">CBS 101060</strain>
    </source>
</reference>
<accession>A0A9P4VM70</accession>
<dbReference type="AlphaFoldDB" id="A0A9P4VM70"/>
<feature type="compositionally biased region" description="Polar residues" evidence="1">
    <location>
        <begin position="213"/>
        <end position="228"/>
    </location>
</feature>